<organism evidence="1 2">
    <name type="scientific">Prevotella heparinolytica</name>
    <dbReference type="NCBI Taxonomy" id="28113"/>
    <lineage>
        <taxon>Bacteria</taxon>
        <taxon>Pseudomonadati</taxon>
        <taxon>Bacteroidota</taxon>
        <taxon>Bacteroidia</taxon>
        <taxon>Bacteroidales</taxon>
        <taxon>Bacteroidaceae</taxon>
        <taxon>Bacteroides</taxon>
    </lineage>
</organism>
<evidence type="ECO:0000313" key="2">
    <source>
        <dbReference type="Proteomes" id="UP000295600"/>
    </source>
</evidence>
<reference evidence="1 2" key="1">
    <citation type="submission" date="2019-03" db="EMBL/GenBank/DDBJ databases">
        <title>Genomic Encyclopedia of Type Strains, Phase IV (KMG-IV): sequencing the most valuable type-strain genomes for metagenomic binning, comparative biology and taxonomic classification.</title>
        <authorList>
            <person name="Goeker M."/>
        </authorList>
    </citation>
    <scope>NUCLEOTIDE SEQUENCE [LARGE SCALE GENOMIC DNA]</scope>
    <source>
        <strain evidence="1 2">DSM 23917</strain>
    </source>
</reference>
<accession>A0A4R2LS54</accession>
<proteinExistence type="predicted"/>
<dbReference type="Proteomes" id="UP000295600">
    <property type="component" value="Unassembled WGS sequence"/>
</dbReference>
<dbReference type="EMBL" id="SLXB01000001">
    <property type="protein sequence ID" value="TCO96350.1"/>
    <property type="molecule type" value="Genomic_DNA"/>
</dbReference>
<sequence length="47" mass="5192">MHRKKTASVEKILGRGGRVYKRIGLYDTSPPEKGKKLPESAIGGSFF</sequence>
<protein>
    <submittedName>
        <fullName evidence="1">Uncharacterized protein</fullName>
    </submittedName>
</protein>
<gene>
    <name evidence="1" type="ORF">EV202_101121</name>
</gene>
<comment type="caution">
    <text evidence="1">The sequence shown here is derived from an EMBL/GenBank/DDBJ whole genome shotgun (WGS) entry which is preliminary data.</text>
</comment>
<evidence type="ECO:0000313" key="1">
    <source>
        <dbReference type="EMBL" id="TCO96350.1"/>
    </source>
</evidence>
<dbReference type="AlphaFoldDB" id="A0A4R2LS54"/>
<name>A0A4R2LS54_9BACE</name>